<gene>
    <name evidence="2" type="ORF">BO97DRAFT_78648</name>
</gene>
<evidence type="ECO:0000313" key="3">
    <source>
        <dbReference type="Proteomes" id="UP000248961"/>
    </source>
</evidence>
<dbReference type="VEuPathDB" id="FungiDB:BO97DRAFT_78648"/>
<proteinExistence type="predicted"/>
<organism evidence="2 3">
    <name type="scientific">Aspergillus homomorphus (strain CBS 101889)</name>
    <dbReference type="NCBI Taxonomy" id="1450537"/>
    <lineage>
        <taxon>Eukaryota</taxon>
        <taxon>Fungi</taxon>
        <taxon>Dikarya</taxon>
        <taxon>Ascomycota</taxon>
        <taxon>Pezizomycotina</taxon>
        <taxon>Eurotiomycetes</taxon>
        <taxon>Eurotiomycetidae</taxon>
        <taxon>Eurotiales</taxon>
        <taxon>Aspergillaceae</taxon>
        <taxon>Aspergillus</taxon>
        <taxon>Aspergillus subgen. Circumdati</taxon>
    </lineage>
</organism>
<dbReference type="EMBL" id="KZ824268">
    <property type="protein sequence ID" value="RAL16883.1"/>
    <property type="molecule type" value="Genomic_DNA"/>
</dbReference>
<dbReference type="AlphaFoldDB" id="A0A395ICK6"/>
<dbReference type="GeneID" id="37205349"/>
<accession>A0A395ICK6</accession>
<dbReference type="RefSeq" id="XP_025556037.1">
    <property type="nucleotide sequence ID" value="XM_025701060.1"/>
</dbReference>
<keyword evidence="3" id="KW-1185">Reference proteome</keyword>
<evidence type="ECO:0000256" key="1">
    <source>
        <dbReference type="SAM" id="MobiDB-lite"/>
    </source>
</evidence>
<reference evidence="2 3" key="1">
    <citation type="submission" date="2018-02" db="EMBL/GenBank/DDBJ databases">
        <title>The genomes of Aspergillus section Nigri reveals drivers in fungal speciation.</title>
        <authorList>
            <consortium name="DOE Joint Genome Institute"/>
            <person name="Vesth T.C."/>
            <person name="Nybo J."/>
            <person name="Theobald S."/>
            <person name="Brandl J."/>
            <person name="Frisvad J.C."/>
            <person name="Nielsen K.F."/>
            <person name="Lyhne E.K."/>
            <person name="Kogle M.E."/>
            <person name="Kuo A."/>
            <person name="Riley R."/>
            <person name="Clum A."/>
            <person name="Nolan M."/>
            <person name="Lipzen A."/>
            <person name="Salamov A."/>
            <person name="Henrissat B."/>
            <person name="Wiebenga A."/>
            <person name="De vries R.P."/>
            <person name="Grigoriev I.V."/>
            <person name="Mortensen U.H."/>
            <person name="Andersen M.R."/>
            <person name="Baker S.E."/>
        </authorList>
    </citation>
    <scope>NUCLEOTIDE SEQUENCE [LARGE SCALE GENOMIC DNA]</scope>
    <source>
        <strain evidence="2 3">CBS 101889</strain>
    </source>
</reference>
<sequence>MSSFRRASSFVGSSSRVTLVGKRAVPLSPIICQQQLFEACGLGRESGLVRHRIRRSTIRPPIYFVPEVERLISSSQITTQSIYLRTSDDGDSSADGGWQFSGRNNFLDRHDQGPRILAYGQISVWGVEGVGRAASEIMEMVQRALKEKGVAGGEAEGGRDGKDTSNNNIDNDHDDISMKARLAFTQWSLVSDV</sequence>
<protein>
    <submittedName>
        <fullName evidence="2">Uncharacterized protein</fullName>
    </submittedName>
</protein>
<dbReference type="Proteomes" id="UP000248961">
    <property type="component" value="Unassembled WGS sequence"/>
</dbReference>
<evidence type="ECO:0000313" key="2">
    <source>
        <dbReference type="EMBL" id="RAL16883.1"/>
    </source>
</evidence>
<name>A0A395ICK6_ASPHC</name>
<feature type="region of interest" description="Disordered" evidence="1">
    <location>
        <begin position="149"/>
        <end position="173"/>
    </location>
</feature>